<evidence type="ECO:0000313" key="7">
    <source>
        <dbReference type="Proteomes" id="UP000823922"/>
    </source>
</evidence>
<accession>A0A9D2QMB5</accession>
<dbReference type="AlphaFoldDB" id="A0A9D2QMB5"/>
<evidence type="ECO:0000256" key="1">
    <source>
        <dbReference type="ARBA" id="ARBA00005417"/>
    </source>
</evidence>
<dbReference type="PROSITE" id="PS00211">
    <property type="entry name" value="ABC_TRANSPORTER_1"/>
    <property type="match status" value="1"/>
</dbReference>
<evidence type="ECO:0000256" key="2">
    <source>
        <dbReference type="ARBA" id="ARBA00022448"/>
    </source>
</evidence>
<dbReference type="Pfam" id="PF00005">
    <property type="entry name" value="ABC_tran"/>
    <property type="match status" value="1"/>
</dbReference>
<dbReference type="PANTHER" id="PTHR42711:SF5">
    <property type="entry name" value="ABC TRANSPORTER ATP-BINDING PROTEIN NATA"/>
    <property type="match status" value="1"/>
</dbReference>
<dbReference type="PANTHER" id="PTHR42711">
    <property type="entry name" value="ABC TRANSPORTER ATP-BINDING PROTEIN"/>
    <property type="match status" value="1"/>
</dbReference>
<reference evidence="6" key="1">
    <citation type="journal article" date="2021" name="PeerJ">
        <title>Extensive microbial diversity within the chicken gut microbiome revealed by metagenomics and culture.</title>
        <authorList>
            <person name="Gilroy R."/>
            <person name="Ravi A."/>
            <person name="Getino M."/>
            <person name="Pursley I."/>
            <person name="Horton D.L."/>
            <person name="Alikhan N.F."/>
            <person name="Baker D."/>
            <person name="Gharbi K."/>
            <person name="Hall N."/>
            <person name="Watson M."/>
            <person name="Adriaenssens E.M."/>
            <person name="Foster-Nyarko E."/>
            <person name="Jarju S."/>
            <person name="Secka A."/>
            <person name="Antonio M."/>
            <person name="Oren A."/>
            <person name="Chaudhuri R.R."/>
            <person name="La Ragione R."/>
            <person name="Hildebrand F."/>
            <person name="Pallen M.J."/>
        </authorList>
    </citation>
    <scope>NUCLEOTIDE SEQUENCE</scope>
    <source>
        <strain evidence="6">ChiBcec1-1630</strain>
    </source>
</reference>
<keyword evidence="3" id="KW-0547">Nucleotide-binding</keyword>
<dbReference type="SUPFAM" id="SSF52540">
    <property type="entry name" value="P-loop containing nucleoside triphosphate hydrolases"/>
    <property type="match status" value="1"/>
</dbReference>
<dbReference type="CDD" id="cd03230">
    <property type="entry name" value="ABC_DR_subfamily_A"/>
    <property type="match status" value="1"/>
</dbReference>
<dbReference type="EMBL" id="DWVS01000303">
    <property type="protein sequence ID" value="HJC88699.1"/>
    <property type="molecule type" value="Genomic_DNA"/>
</dbReference>
<feature type="domain" description="ABC transporter" evidence="5">
    <location>
        <begin position="10"/>
        <end position="253"/>
    </location>
</feature>
<dbReference type="PROSITE" id="PS50893">
    <property type="entry name" value="ABC_TRANSPORTER_2"/>
    <property type="match status" value="1"/>
</dbReference>
<dbReference type="InterPro" id="IPR017871">
    <property type="entry name" value="ABC_transporter-like_CS"/>
</dbReference>
<protein>
    <submittedName>
        <fullName evidence="6">ABC transporter ATP-binding protein</fullName>
    </submittedName>
</protein>
<keyword evidence="4 6" id="KW-0067">ATP-binding</keyword>
<gene>
    <name evidence="6" type="ORF">H9926_11870</name>
</gene>
<dbReference type="GO" id="GO:0005524">
    <property type="term" value="F:ATP binding"/>
    <property type="evidence" value="ECO:0007669"/>
    <property type="project" value="UniProtKB-KW"/>
</dbReference>
<dbReference type="Proteomes" id="UP000823922">
    <property type="component" value="Unassembled WGS sequence"/>
</dbReference>
<dbReference type="Gene3D" id="3.40.50.300">
    <property type="entry name" value="P-loop containing nucleotide triphosphate hydrolases"/>
    <property type="match status" value="1"/>
</dbReference>
<evidence type="ECO:0000256" key="4">
    <source>
        <dbReference type="ARBA" id="ARBA00022840"/>
    </source>
</evidence>
<evidence type="ECO:0000313" key="6">
    <source>
        <dbReference type="EMBL" id="HJC88699.1"/>
    </source>
</evidence>
<comment type="caution">
    <text evidence="6">The sequence shown here is derived from an EMBL/GenBank/DDBJ whole genome shotgun (WGS) entry which is preliminary data.</text>
</comment>
<dbReference type="InterPro" id="IPR027417">
    <property type="entry name" value="P-loop_NTPase"/>
</dbReference>
<dbReference type="GO" id="GO:0016887">
    <property type="term" value="F:ATP hydrolysis activity"/>
    <property type="evidence" value="ECO:0007669"/>
    <property type="project" value="InterPro"/>
</dbReference>
<dbReference type="SMART" id="SM00382">
    <property type="entry name" value="AAA"/>
    <property type="match status" value="1"/>
</dbReference>
<dbReference type="InterPro" id="IPR050763">
    <property type="entry name" value="ABC_transporter_ATP-binding"/>
</dbReference>
<organism evidence="6 7">
    <name type="scientific">Candidatus Eisenbergiella intestinigallinarum</name>
    <dbReference type="NCBI Taxonomy" id="2838549"/>
    <lineage>
        <taxon>Bacteria</taxon>
        <taxon>Bacillati</taxon>
        <taxon>Bacillota</taxon>
        <taxon>Clostridia</taxon>
        <taxon>Lachnospirales</taxon>
        <taxon>Lachnospiraceae</taxon>
        <taxon>Eisenbergiella</taxon>
    </lineage>
</organism>
<keyword evidence="2" id="KW-0813">Transport</keyword>
<evidence type="ECO:0000259" key="5">
    <source>
        <dbReference type="PROSITE" id="PS50893"/>
    </source>
</evidence>
<comment type="similarity">
    <text evidence="1">Belongs to the ABC transporter superfamily.</text>
</comment>
<proteinExistence type="inferred from homology"/>
<reference evidence="6" key="2">
    <citation type="submission" date="2021-04" db="EMBL/GenBank/DDBJ databases">
        <authorList>
            <person name="Gilroy R."/>
        </authorList>
    </citation>
    <scope>NUCLEOTIDE SEQUENCE</scope>
    <source>
        <strain evidence="6">ChiBcec1-1630</strain>
    </source>
</reference>
<evidence type="ECO:0000256" key="3">
    <source>
        <dbReference type="ARBA" id="ARBA00022741"/>
    </source>
</evidence>
<dbReference type="InterPro" id="IPR003439">
    <property type="entry name" value="ABC_transporter-like_ATP-bd"/>
</dbReference>
<dbReference type="InterPro" id="IPR003593">
    <property type="entry name" value="AAA+_ATPase"/>
</dbReference>
<sequence>MTGESGGYLLRMEGLCRSYRKQPALSGFSGEIELERGLIYGLIGPNGSGKTTLFKLLAGILVPSGGRIFRKGEGREKENRTEQEVSFPAWSRENVVYIPAGERGLRYKNTVRDNVLYFSALKGRSAEETEALLTRYASFLHCEALLDRRVETLSLGQKKKASLLCGLCAGARLILMDEPEGGLDLNARGELKRTILQTARREGVTFLISSHDLLLFEGLADRYLFLRNGKDIFHNDGTMDRESLQAAYERLTEEGRMEQ</sequence>
<name>A0A9D2QMB5_9FIRM</name>